<protein>
    <recommendedName>
        <fullName evidence="3">ATPase</fullName>
    </recommendedName>
</protein>
<dbReference type="InterPro" id="IPR023393">
    <property type="entry name" value="START-like_dom_sf"/>
</dbReference>
<sequence length="189" mass="20795">MPYADSAPVNATVTGWEHGTDLVIDTRVDTDPQRIWSYVADPQRCARWFAPWRRADEDTVELELDDEVLVAHILACEPDSHVLFDTARLGRLGLTLTPVADPQPGGPAETRIALAHTFPSVHDAADAIAQVGPVWETHLRMLCDALGQPRADISEGELYARYARLAADGLPEDEAETGPDEGWQQEAFL</sequence>
<evidence type="ECO:0008006" key="3">
    <source>
        <dbReference type="Google" id="ProtNLM"/>
    </source>
</evidence>
<gene>
    <name evidence="1" type="ORF">GSY69_01505</name>
</gene>
<dbReference type="RefSeq" id="WP_160952132.1">
    <property type="nucleotide sequence ID" value="NZ_WWEQ01000004.1"/>
</dbReference>
<comment type="caution">
    <text evidence="1">The sequence shown here is derived from an EMBL/GenBank/DDBJ whole genome shotgun (WGS) entry which is preliminary data.</text>
</comment>
<reference evidence="1 2" key="1">
    <citation type="submission" date="2020-01" db="EMBL/GenBank/DDBJ databases">
        <authorList>
            <person name="Deng T."/>
        </authorList>
    </citation>
    <scope>NUCLEOTIDE SEQUENCE [LARGE SCALE GENOMIC DNA]</scope>
    <source>
        <strain evidence="1 2">5221</strain>
    </source>
</reference>
<accession>A0A6N9H3P8</accession>
<dbReference type="EMBL" id="WWEQ01000004">
    <property type="protein sequence ID" value="MYM18687.1"/>
    <property type="molecule type" value="Genomic_DNA"/>
</dbReference>
<dbReference type="AlphaFoldDB" id="A0A6N9H3P8"/>
<evidence type="ECO:0000313" key="1">
    <source>
        <dbReference type="EMBL" id="MYM18687.1"/>
    </source>
</evidence>
<organism evidence="1 2">
    <name type="scientific">Brevibacterium rongguiense</name>
    <dbReference type="NCBI Taxonomy" id="2695267"/>
    <lineage>
        <taxon>Bacteria</taxon>
        <taxon>Bacillati</taxon>
        <taxon>Actinomycetota</taxon>
        <taxon>Actinomycetes</taxon>
        <taxon>Micrococcales</taxon>
        <taxon>Brevibacteriaceae</taxon>
        <taxon>Brevibacterium</taxon>
    </lineage>
</organism>
<name>A0A6N9H3P8_9MICO</name>
<evidence type="ECO:0000313" key="2">
    <source>
        <dbReference type="Proteomes" id="UP000469215"/>
    </source>
</evidence>
<dbReference type="Proteomes" id="UP000469215">
    <property type="component" value="Unassembled WGS sequence"/>
</dbReference>
<proteinExistence type="predicted"/>
<dbReference type="SUPFAM" id="SSF55961">
    <property type="entry name" value="Bet v1-like"/>
    <property type="match status" value="1"/>
</dbReference>
<keyword evidence="2" id="KW-1185">Reference proteome</keyword>
<dbReference type="Gene3D" id="3.30.530.20">
    <property type="match status" value="1"/>
</dbReference>